<reference evidence="1 2" key="1">
    <citation type="journal article" date="2020" name="Int. J. Med. Microbiol.">
        <title>Discovery of Paenibacillus larvae ERIC V: Phenotypic and genomic comparison to genotypes ERIC I-IV reveal different inventories of virulence factors which correlate with epidemiological prevalences of American Foulbrood.</title>
        <authorList>
            <person name="Beims H."/>
            <person name="Bunk B."/>
            <person name="Erler S."/>
            <person name="Mohr K.I."/>
            <person name="Sproer C."/>
            <person name="Pradella S."/>
            <person name="Gunther G."/>
            <person name="Rohde M."/>
            <person name="von der Ohe W."/>
            <person name="Steinert M."/>
        </authorList>
    </citation>
    <scope>NUCLEOTIDE SEQUENCE [LARGE SCALE GENOMIC DNA]</scope>
    <source>
        <strain evidence="1">Eric_V</strain>
        <plasmid evidence="1">unnamed1</plasmid>
    </source>
</reference>
<evidence type="ECO:0000313" key="1">
    <source>
        <dbReference type="EMBL" id="QHZ54067.1"/>
    </source>
</evidence>
<dbReference type="AlphaFoldDB" id="A0A6C0QZW2"/>
<geneLocation type="plasmid" evidence="1 2">
    <name>unnamed1</name>
</geneLocation>
<organism evidence="1 2">
    <name type="scientific">Paenibacillus larvae subsp. larvae</name>
    <dbReference type="NCBI Taxonomy" id="147375"/>
    <lineage>
        <taxon>Bacteria</taxon>
        <taxon>Bacillati</taxon>
        <taxon>Bacillota</taxon>
        <taxon>Bacilli</taxon>
        <taxon>Bacillales</taxon>
        <taxon>Paenibacillaceae</taxon>
        <taxon>Paenibacillus</taxon>
    </lineage>
</organism>
<protein>
    <submittedName>
        <fullName evidence="1">Uncharacterized protein</fullName>
    </submittedName>
</protein>
<proteinExistence type="predicted"/>
<name>A0A6C0QZW2_9BACL</name>
<keyword evidence="1" id="KW-0614">Plasmid</keyword>
<gene>
    <name evidence="1" type="ORF">ERICV_05083</name>
</gene>
<evidence type="ECO:0000313" key="2">
    <source>
        <dbReference type="Proteomes" id="UP000464330"/>
    </source>
</evidence>
<sequence>MNVQVIGVIEQDGYILWAEDLGVEPEFYGVYAQKEDGTYEWLGDFQNISDAMRYLGVKNF</sequence>
<accession>A0A6C0QZW2</accession>
<dbReference type="EMBL" id="CP019718">
    <property type="protein sequence ID" value="QHZ54067.1"/>
    <property type="molecule type" value="Genomic_DNA"/>
</dbReference>
<dbReference type="RefSeq" id="WP_172424002.1">
    <property type="nucleotide sequence ID" value="NZ_CP019718.1"/>
</dbReference>
<dbReference type="Proteomes" id="UP000464330">
    <property type="component" value="Plasmid unnamed1"/>
</dbReference>